<feature type="compositionally biased region" description="Low complexity" evidence="1">
    <location>
        <begin position="1"/>
        <end position="21"/>
    </location>
</feature>
<accession>A0AAW2L2H9</accession>
<proteinExistence type="predicted"/>
<dbReference type="AlphaFoldDB" id="A0AAW2L2H9"/>
<feature type="region of interest" description="Disordered" evidence="1">
    <location>
        <begin position="1"/>
        <end position="24"/>
    </location>
</feature>
<feature type="region of interest" description="Disordered" evidence="1">
    <location>
        <begin position="55"/>
        <end position="77"/>
    </location>
</feature>
<feature type="region of interest" description="Disordered" evidence="1">
    <location>
        <begin position="29"/>
        <end position="48"/>
    </location>
</feature>
<reference evidence="2" key="2">
    <citation type="journal article" date="2024" name="Plant">
        <title>Genomic evolution and insights into agronomic trait innovations of Sesamum species.</title>
        <authorList>
            <person name="Miao H."/>
            <person name="Wang L."/>
            <person name="Qu L."/>
            <person name="Liu H."/>
            <person name="Sun Y."/>
            <person name="Le M."/>
            <person name="Wang Q."/>
            <person name="Wei S."/>
            <person name="Zheng Y."/>
            <person name="Lin W."/>
            <person name="Duan Y."/>
            <person name="Cao H."/>
            <person name="Xiong S."/>
            <person name="Wang X."/>
            <person name="Wei L."/>
            <person name="Li C."/>
            <person name="Ma Q."/>
            <person name="Ju M."/>
            <person name="Zhao R."/>
            <person name="Li G."/>
            <person name="Mu C."/>
            <person name="Tian Q."/>
            <person name="Mei H."/>
            <person name="Zhang T."/>
            <person name="Gao T."/>
            <person name="Zhang H."/>
        </authorList>
    </citation>
    <scope>NUCLEOTIDE SEQUENCE</scope>
    <source>
        <strain evidence="2">G02</strain>
    </source>
</reference>
<gene>
    <name evidence="2" type="ORF">Sradi_5747800</name>
</gene>
<sequence length="77" mass="8033">MEQRQGSVGGAAARQRARNNGEYCLETPNGGAVARRHPHGSGATVSQWWSSGTVEELQGGGGVVVDAGRRMPDGELN</sequence>
<feature type="compositionally biased region" description="Basic and acidic residues" evidence="1">
    <location>
        <begin position="67"/>
        <end position="77"/>
    </location>
</feature>
<comment type="caution">
    <text evidence="2">The sequence shown here is derived from an EMBL/GenBank/DDBJ whole genome shotgun (WGS) entry which is preliminary data.</text>
</comment>
<evidence type="ECO:0000256" key="1">
    <source>
        <dbReference type="SAM" id="MobiDB-lite"/>
    </source>
</evidence>
<organism evidence="2">
    <name type="scientific">Sesamum radiatum</name>
    <name type="common">Black benniseed</name>
    <dbReference type="NCBI Taxonomy" id="300843"/>
    <lineage>
        <taxon>Eukaryota</taxon>
        <taxon>Viridiplantae</taxon>
        <taxon>Streptophyta</taxon>
        <taxon>Embryophyta</taxon>
        <taxon>Tracheophyta</taxon>
        <taxon>Spermatophyta</taxon>
        <taxon>Magnoliopsida</taxon>
        <taxon>eudicotyledons</taxon>
        <taxon>Gunneridae</taxon>
        <taxon>Pentapetalae</taxon>
        <taxon>asterids</taxon>
        <taxon>lamiids</taxon>
        <taxon>Lamiales</taxon>
        <taxon>Pedaliaceae</taxon>
        <taxon>Sesamum</taxon>
    </lineage>
</organism>
<name>A0AAW2L2H9_SESRA</name>
<reference evidence="2" key="1">
    <citation type="submission" date="2020-06" db="EMBL/GenBank/DDBJ databases">
        <authorList>
            <person name="Li T."/>
            <person name="Hu X."/>
            <person name="Zhang T."/>
            <person name="Song X."/>
            <person name="Zhang H."/>
            <person name="Dai N."/>
            <person name="Sheng W."/>
            <person name="Hou X."/>
            <person name="Wei L."/>
        </authorList>
    </citation>
    <scope>NUCLEOTIDE SEQUENCE</scope>
    <source>
        <strain evidence="2">G02</strain>
        <tissue evidence="2">Leaf</tissue>
    </source>
</reference>
<dbReference type="EMBL" id="JACGWJ010000026">
    <property type="protein sequence ID" value="KAL0313485.1"/>
    <property type="molecule type" value="Genomic_DNA"/>
</dbReference>
<protein>
    <submittedName>
        <fullName evidence="2">Uncharacterized protein</fullName>
    </submittedName>
</protein>
<evidence type="ECO:0000313" key="2">
    <source>
        <dbReference type="EMBL" id="KAL0313485.1"/>
    </source>
</evidence>